<evidence type="ECO:0000256" key="7">
    <source>
        <dbReference type="ARBA" id="ARBA00031737"/>
    </source>
</evidence>
<dbReference type="NCBIfam" id="TIGR03544">
    <property type="entry name" value="DivI1A_domain"/>
    <property type="match status" value="1"/>
</dbReference>
<evidence type="ECO:0000256" key="8">
    <source>
        <dbReference type="SAM" id="Coils"/>
    </source>
</evidence>
<comment type="subcellular location">
    <subcellularLocation>
        <location evidence="1">Cytoplasm</location>
    </subcellularLocation>
</comment>
<evidence type="ECO:0000256" key="2">
    <source>
        <dbReference type="ARBA" id="ARBA00018787"/>
    </source>
</evidence>
<evidence type="ECO:0000256" key="4">
    <source>
        <dbReference type="ARBA" id="ARBA00022618"/>
    </source>
</evidence>
<evidence type="ECO:0000256" key="9">
    <source>
        <dbReference type="SAM" id="MobiDB-lite"/>
    </source>
</evidence>
<dbReference type="InterPro" id="IPR007793">
    <property type="entry name" value="DivIVA_fam"/>
</dbReference>
<name>A0A317KAZ8_9ACTN</name>
<dbReference type="Pfam" id="PF05103">
    <property type="entry name" value="DivIVA"/>
    <property type="match status" value="1"/>
</dbReference>
<evidence type="ECO:0000313" key="11">
    <source>
        <dbReference type="Proteomes" id="UP000245683"/>
    </source>
</evidence>
<keyword evidence="11" id="KW-1185">Reference proteome</keyword>
<evidence type="ECO:0000256" key="1">
    <source>
        <dbReference type="ARBA" id="ARBA00004496"/>
    </source>
</evidence>
<evidence type="ECO:0000256" key="6">
    <source>
        <dbReference type="ARBA" id="ARBA00023306"/>
    </source>
</evidence>
<gene>
    <name evidence="10" type="ORF">DLJ46_07210</name>
</gene>
<dbReference type="GO" id="GO:0051301">
    <property type="term" value="P:cell division"/>
    <property type="evidence" value="ECO:0007669"/>
    <property type="project" value="UniProtKB-KW"/>
</dbReference>
<proteinExistence type="predicted"/>
<dbReference type="AlphaFoldDB" id="A0A317KAZ8"/>
<reference evidence="11" key="1">
    <citation type="submission" date="2018-05" db="EMBL/GenBank/DDBJ databases">
        <title>Micromonospora globispora sp. nov. and Micromonospora rugosa sp. nov., isolated from marine sediment.</title>
        <authorList>
            <person name="Carro L."/>
            <person name="Aysel V."/>
            <person name="Cetin D."/>
            <person name="Igual J.M."/>
            <person name="Klenk H.-P."/>
            <person name="Trujillo M.E."/>
            <person name="Sahin N."/>
        </authorList>
    </citation>
    <scope>NUCLEOTIDE SEQUENCE [LARGE SCALE GENOMIC DNA]</scope>
    <source>
        <strain evidence="11">S2904</strain>
    </source>
</reference>
<organism evidence="10 11">
    <name type="scientific">Micromonospora globispora</name>
    <dbReference type="NCBI Taxonomy" id="1450148"/>
    <lineage>
        <taxon>Bacteria</taxon>
        <taxon>Bacillati</taxon>
        <taxon>Actinomycetota</taxon>
        <taxon>Actinomycetes</taxon>
        <taxon>Micromonosporales</taxon>
        <taxon>Micromonosporaceae</taxon>
        <taxon>Micromonospora</taxon>
    </lineage>
</organism>
<dbReference type="GO" id="GO:0005737">
    <property type="term" value="C:cytoplasm"/>
    <property type="evidence" value="ECO:0007669"/>
    <property type="project" value="UniProtKB-SubCell"/>
</dbReference>
<accession>A0A317KAZ8</accession>
<feature type="coiled-coil region" evidence="8">
    <location>
        <begin position="71"/>
        <end position="98"/>
    </location>
</feature>
<dbReference type="RefSeq" id="WP_109943880.1">
    <property type="nucleotide sequence ID" value="NZ_QGSV01000109.1"/>
</dbReference>
<dbReference type="Gene3D" id="6.10.250.660">
    <property type="match status" value="1"/>
</dbReference>
<dbReference type="Proteomes" id="UP000245683">
    <property type="component" value="Unassembled WGS sequence"/>
</dbReference>
<dbReference type="EMBL" id="QGSV01000109">
    <property type="protein sequence ID" value="PWU50437.1"/>
    <property type="molecule type" value="Genomic_DNA"/>
</dbReference>
<evidence type="ECO:0000313" key="10">
    <source>
        <dbReference type="EMBL" id="PWU50437.1"/>
    </source>
</evidence>
<dbReference type="InterPro" id="IPR019933">
    <property type="entry name" value="DivIVA_domain"/>
</dbReference>
<evidence type="ECO:0000256" key="3">
    <source>
        <dbReference type="ARBA" id="ARBA00022490"/>
    </source>
</evidence>
<keyword evidence="6" id="KW-0131">Cell cycle</keyword>
<dbReference type="OrthoDB" id="3404933at2"/>
<evidence type="ECO:0000256" key="5">
    <source>
        <dbReference type="ARBA" id="ARBA00023054"/>
    </source>
</evidence>
<comment type="caution">
    <text evidence="10">The sequence shown here is derived from an EMBL/GenBank/DDBJ whole genome shotgun (WGS) entry which is preliminary data.</text>
</comment>
<keyword evidence="4 10" id="KW-0132">Cell division</keyword>
<protein>
    <recommendedName>
        <fullName evidence="2">Cell wall synthesis protein Wag31</fullName>
    </recommendedName>
    <alternativeName>
        <fullName evidence="7">Antigen 84</fullName>
    </alternativeName>
</protein>
<keyword evidence="3" id="KW-0963">Cytoplasm</keyword>
<feature type="compositionally biased region" description="Low complexity" evidence="9">
    <location>
        <begin position="1"/>
        <end position="11"/>
    </location>
</feature>
<keyword evidence="5 8" id="KW-0175">Coiled coil</keyword>
<feature type="region of interest" description="Disordered" evidence="9">
    <location>
        <begin position="1"/>
        <end position="31"/>
    </location>
</feature>
<sequence length="110" mass="12422">MRNLLRPLLRRGNTDPARPGPPNRPPVGAYRSASYLPLRPWQVRSRTFTTCRRGLDQAEVAAFLDRVAGDLAAAHAEVARSREEASRIKEALRAWQSRQAPTMRDLARHP</sequence>